<name>A0AA48GUE5_9BACT</name>
<feature type="region of interest" description="Disordered" evidence="1">
    <location>
        <begin position="42"/>
        <end position="80"/>
    </location>
</feature>
<feature type="region of interest" description="Disordered" evidence="1">
    <location>
        <begin position="1"/>
        <end position="22"/>
    </location>
</feature>
<proteinExistence type="predicted"/>
<sequence length="260" mass="28075">MRERGSFEKGNNLPPSPPHFRSRSIRTRLVADFMQTTCVTPGRNLVRGQTTKSPTTGLSIKSPERERRFSGSSSLESSPRAPRIRFVPIIPIRRRGGPFQADMRPCTLKAGPAPSWACAQSPSTPSGSFWATRGDAACNALRAKKIAPEIKDGTGVGIAADSEWILDFWEVPNDSLPWRAQTPAEGFLGGTFCLKGRLKGGPRWDDVLCPSIPWISGTGVPVSACREANVARGLCCVTVPGRALGSGRPGGRVRTGRRPR</sequence>
<keyword evidence="3" id="KW-1185">Reference proteome</keyword>
<dbReference type="Proteomes" id="UP001228113">
    <property type="component" value="Chromosome"/>
</dbReference>
<evidence type="ECO:0000313" key="2">
    <source>
        <dbReference type="EMBL" id="BDU77802.1"/>
    </source>
</evidence>
<dbReference type="KEGG" id="msea:METESE_27600"/>
<reference evidence="2" key="1">
    <citation type="journal article" date="2023" name="Int. J. Syst. Evol. Microbiol.">
        <title>Mesoterricola silvestris gen. nov., sp. nov., Mesoterricola sediminis sp. nov., Geothrix oryzae sp. nov., Geothrix edaphica sp. nov., Geothrix rubra sp. nov., and Geothrix limicola sp. nov., six novel members of Acidobacteriota isolated from soils.</title>
        <authorList>
            <person name="Itoh H."/>
            <person name="Sugisawa Y."/>
            <person name="Mise K."/>
            <person name="Xu Z."/>
            <person name="Kuniyasu M."/>
            <person name="Ushijima N."/>
            <person name="Kawano K."/>
            <person name="Kobayashi E."/>
            <person name="Shiratori Y."/>
            <person name="Masuda Y."/>
            <person name="Senoo K."/>
        </authorList>
    </citation>
    <scope>NUCLEOTIDE SEQUENCE</scope>
    <source>
        <strain evidence="2">W786</strain>
    </source>
</reference>
<organism evidence="2 3">
    <name type="scientific">Mesoterricola sediminis</name>
    <dbReference type="NCBI Taxonomy" id="2927980"/>
    <lineage>
        <taxon>Bacteria</taxon>
        <taxon>Pseudomonadati</taxon>
        <taxon>Acidobacteriota</taxon>
        <taxon>Holophagae</taxon>
        <taxon>Holophagales</taxon>
        <taxon>Holophagaceae</taxon>
        <taxon>Mesoterricola</taxon>
    </lineage>
</organism>
<dbReference type="AlphaFoldDB" id="A0AA48GUE5"/>
<accession>A0AA48GUE5</accession>
<evidence type="ECO:0000313" key="3">
    <source>
        <dbReference type="Proteomes" id="UP001228113"/>
    </source>
</evidence>
<protein>
    <submittedName>
        <fullName evidence="2">Uncharacterized protein</fullName>
    </submittedName>
</protein>
<gene>
    <name evidence="2" type="ORF">METESE_27600</name>
</gene>
<feature type="compositionally biased region" description="Polar residues" evidence="1">
    <location>
        <begin position="47"/>
        <end position="59"/>
    </location>
</feature>
<dbReference type="EMBL" id="AP027081">
    <property type="protein sequence ID" value="BDU77802.1"/>
    <property type="molecule type" value="Genomic_DNA"/>
</dbReference>
<evidence type="ECO:0000256" key="1">
    <source>
        <dbReference type="SAM" id="MobiDB-lite"/>
    </source>
</evidence>
<feature type="compositionally biased region" description="Low complexity" evidence="1">
    <location>
        <begin position="70"/>
        <end position="80"/>
    </location>
</feature>